<dbReference type="CDD" id="cd09726">
    <property type="entry name" value="RAMP_I_III"/>
    <property type="match status" value="1"/>
</dbReference>
<evidence type="ECO:0000313" key="4">
    <source>
        <dbReference type="Proteomes" id="UP000002377"/>
    </source>
</evidence>
<dbReference type="PANTHER" id="PTHR35579:SF3">
    <property type="entry name" value="CRISPR SYSTEM CMS ENDORIBONUCLEASE CSM3"/>
    <property type="match status" value="1"/>
</dbReference>
<dbReference type="KEGG" id="tjr:TherJR_2478"/>
<sequence length="761" mass="86827">MVKLTFEIRLDANYHVGAGYGQGFDVDSALLREGDGIPVLRGSTLAGLLRDGAERLLKLPPLAKHSVEVTLARLFGSPAQIKRWRISSAHPEKKRDVDSLTVRRVRIDPLTRRAEPQKLFSQEEGLKQNFRFEVTCPYNDADVLDEVALLVAAARNVRQLGRSRRRGLGECVFHLVDVNGFDEIQKPIDQSWEEWFLELFNQTWMQGPPKEAKRSTVNATNSNIQDITTFNDEIVRLRITVRLDEPLLIAQRASAGNQFDTVQFIPGSTVRGALAAMAAGNFDLADPDIYRDFVSLFLRGGITFPVLYPALYYQNNIYPAIPIPMGLLTCSVAPFMRKNINEGHGIFLAWQDNQDSREDKKCSECHNRLEPVSGFIVLKRYPDIYLPQQNFEMHVRINEKTQRAAKGDLYGYTVLSAGQYFVGEMLCAGEAAWQRLQELTGIAEKTPLTWWLGKGRQRGYGQVTAWLERCDDFPQTWIQLPLEQRVPDPGQPITLTLLTDSIIANSWGQQVTGFTQDWLEPVLGLGAVDICDAFARIRVVEGFNATLGLPRWRDTALVAGSVVRICLKDPPTDWMSRMKKLEAEGIGIRRNEGFGCIAFNHPIYEQLCKQNNIIRESAISLNDKMERRRYQSRDQFQEFKNYWEDKLKDFLPQGSHLDDRFAVLARWLYAHSAESPEEIWAKLSVIGLPDKDLAMIRLIKALGGHQEFIFRKQNFFRNEGKDHIEKIGKLLEKLQQEESMNWREGIILMAEWISNLVKRGE</sequence>
<dbReference type="InterPro" id="IPR005537">
    <property type="entry name" value="RAMP_III_fam"/>
</dbReference>
<feature type="domain" description="CRISPR type III-associated protein" evidence="2">
    <location>
        <begin position="14"/>
        <end position="171"/>
    </location>
</feature>
<dbReference type="Pfam" id="PF03787">
    <property type="entry name" value="RAMPs"/>
    <property type="match status" value="1"/>
</dbReference>
<dbReference type="Proteomes" id="UP000002377">
    <property type="component" value="Chromosome"/>
</dbReference>
<dbReference type="HOGENOM" id="CLU_367904_0_0_9"/>
<protein>
    <recommendedName>
        <fullName evidence="2">CRISPR type III-associated protein domain-containing protein</fullName>
    </recommendedName>
</protein>
<organism evidence="3 4">
    <name type="scientific">Thermincola potens (strain JR)</name>
    <dbReference type="NCBI Taxonomy" id="635013"/>
    <lineage>
        <taxon>Bacteria</taxon>
        <taxon>Bacillati</taxon>
        <taxon>Bacillota</taxon>
        <taxon>Clostridia</taxon>
        <taxon>Eubacteriales</taxon>
        <taxon>Thermincolaceae</taxon>
        <taxon>Thermincola</taxon>
    </lineage>
</organism>
<evidence type="ECO:0000256" key="1">
    <source>
        <dbReference type="ARBA" id="ARBA00023118"/>
    </source>
</evidence>
<evidence type="ECO:0000313" key="3">
    <source>
        <dbReference type="EMBL" id="ADG83316.1"/>
    </source>
</evidence>
<dbReference type="STRING" id="635013.TherJR_2478"/>
<dbReference type="EMBL" id="CP002028">
    <property type="protein sequence ID" value="ADG83316.1"/>
    <property type="molecule type" value="Genomic_DNA"/>
</dbReference>
<proteinExistence type="predicted"/>
<dbReference type="RefSeq" id="WP_013121314.1">
    <property type="nucleotide sequence ID" value="NC_014152.1"/>
</dbReference>
<keyword evidence="1" id="KW-0051">Antiviral defense</keyword>
<dbReference type="InterPro" id="IPR052216">
    <property type="entry name" value="CRISPR_Csm3_endoribonuclease"/>
</dbReference>
<evidence type="ECO:0000259" key="2">
    <source>
        <dbReference type="Pfam" id="PF03787"/>
    </source>
</evidence>
<dbReference type="OrthoDB" id="482771at2"/>
<dbReference type="PANTHER" id="PTHR35579">
    <property type="entry name" value="CRISPR SYSTEM CMS ENDORIBONUCLEASE CSM3"/>
    <property type="match status" value="1"/>
</dbReference>
<dbReference type="AlphaFoldDB" id="D5XAW2"/>
<gene>
    <name evidence="3" type="ordered locus">TherJR_2478</name>
</gene>
<dbReference type="eggNOG" id="COG1337">
    <property type="taxonomic scope" value="Bacteria"/>
</dbReference>
<name>D5XAW2_THEPJ</name>
<keyword evidence="4" id="KW-1185">Reference proteome</keyword>
<accession>D5XAW2</accession>
<reference evidence="3 4" key="1">
    <citation type="submission" date="2010-05" db="EMBL/GenBank/DDBJ databases">
        <title>Complete sequence of Thermincola sp. JR.</title>
        <authorList>
            <consortium name="US DOE Joint Genome Institute"/>
            <person name="Lucas S."/>
            <person name="Copeland A."/>
            <person name="Lapidus A."/>
            <person name="Cheng J.-F."/>
            <person name="Bruce D."/>
            <person name="Goodwin L."/>
            <person name="Pitluck S."/>
            <person name="Chertkov O."/>
            <person name="Detter J.C."/>
            <person name="Han C."/>
            <person name="Tapia R."/>
            <person name="Land M."/>
            <person name="Hauser L."/>
            <person name="Kyrpides N."/>
            <person name="Mikhailova N."/>
            <person name="Hazen T.C."/>
            <person name="Woyke T."/>
        </authorList>
    </citation>
    <scope>NUCLEOTIDE SEQUENCE [LARGE SCALE GENOMIC DNA]</scope>
    <source>
        <strain evidence="3 4">JR</strain>
    </source>
</reference>
<dbReference type="GO" id="GO:0051607">
    <property type="term" value="P:defense response to virus"/>
    <property type="evidence" value="ECO:0007669"/>
    <property type="project" value="UniProtKB-KW"/>
</dbReference>